<dbReference type="EMBL" id="JQAN02000009">
    <property type="protein sequence ID" value="PPD58196.1"/>
    <property type="molecule type" value="Genomic_DNA"/>
</dbReference>
<dbReference type="AlphaFoldDB" id="A0A2P5P7B8"/>
<protein>
    <submittedName>
        <fullName evidence="1">Peptidase M6</fullName>
    </submittedName>
</protein>
<dbReference type="Pfam" id="PF20773">
    <property type="entry name" value="InhA-like_MAM"/>
    <property type="match status" value="1"/>
</dbReference>
<organism evidence="1 2">
    <name type="scientific">Dehalogenimonas etheniformans</name>
    <dbReference type="NCBI Taxonomy" id="1536648"/>
    <lineage>
        <taxon>Bacteria</taxon>
        <taxon>Bacillati</taxon>
        <taxon>Chloroflexota</taxon>
        <taxon>Dehalococcoidia</taxon>
        <taxon>Dehalococcoidales</taxon>
        <taxon>Dehalococcoidaceae</taxon>
        <taxon>Dehalogenimonas</taxon>
    </lineage>
</organism>
<proteinExistence type="predicted"/>
<accession>A0A2P5P7B8</accession>
<reference evidence="1 2" key="1">
    <citation type="journal article" date="2017" name="ISME J.">
        <title>Grape pomace compost harbors organohalide-respiring Dehalogenimonas species with novel reductive dehalogenase genes.</title>
        <authorList>
            <person name="Yang Y."/>
            <person name="Higgins S.A."/>
            <person name="Yan J."/>
            <person name="Simsir B."/>
            <person name="Chourey K."/>
            <person name="Iyer R."/>
            <person name="Hettich R.L."/>
            <person name="Baldwin B."/>
            <person name="Ogles D.M."/>
            <person name="Loffler F.E."/>
        </authorList>
    </citation>
    <scope>NUCLEOTIDE SEQUENCE [LARGE SCALE GENOMIC DNA]</scope>
    <source>
        <strain evidence="1 2">GP</strain>
    </source>
</reference>
<keyword evidence="2" id="KW-1185">Reference proteome</keyword>
<dbReference type="Proteomes" id="UP000235653">
    <property type="component" value="Unassembled WGS sequence"/>
</dbReference>
<evidence type="ECO:0000313" key="2">
    <source>
        <dbReference type="Proteomes" id="UP000235653"/>
    </source>
</evidence>
<evidence type="ECO:0000313" key="1">
    <source>
        <dbReference type="EMBL" id="PPD58196.1"/>
    </source>
</evidence>
<dbReference type="OrthoDB" id="275270at2"/>
<comment type="caution">
    <text evidence="1">The sequence shown here is derived from an EMBL/GenBank/DDBJ whole genome shotgun (WGS) entry which is preliminary data.</text>
</comment>
<name>A0A2P5P7B8_9CHLR</name>
<gene>
    <name evidence="1" type="ORF">JP09_005235</name>
</gene>
<sequence length="664" mass="73798">MSLPVSILLVLGALVFMLPASIPVSAAKITYEATDVGPKIRQWEPTADRIVKDDQQSGGGSATASALTVLDTKIFLILNDYTGQYQATYFDLVADSSKTQVWVQANLAWPAGDSRAKPELTQDQISYILGQFDNNILPKESAYFGTADAHDGSNAYLPSLLGLPEDYYFDSTGRNIVLVSNIRDENYYDSTYPIYIAGFYSPSFETYFDRNIISIDAYDWANRMGPNPHPNPDQSKWRPYLYEGVFAHEWQHLLHDDYDSDEDTFINEGMAEYAEIVCGYTPSLQGHLDAAAANPENSLVVWGDQGDDEILTDYGQAALFQILLNQEYGTEFTQALFHEQANGIAGVNAAFQGQAVDNTFDEFYQQFRLALYQKGSFDLFPDFQVNVGHAGKPNPEAFASPGAPPWGTDYLLVWGYEQIANLKFNGFAFNPITWTSVDGKLWGGTGDLLDNWAIFETQGGGILTFDTEYDIEEFWDFGFVQVSTDDGQTWTSLVNSYTISDHDPSAHPNIIANLPGLTGTSDGTINMSFDLSVYAGQDILVGFRYMTDWATALEGWFIDNIYVDDTLISDGSSTSGFMSLNQVLGISNDYSVSLLGERIRKGVTEYKVLNILDGGFVSDWDSIRQMFDNYTQLLVLVTYKAEIGVASYADYNFQVDPRGGIHIK</sequence>